<accession>A0AAV3NNT3</accession>
<protein>
    <submittedName>
        <fullName evidence="1">Uncharacterized protein</fullName>
    </submittedName>
</protein>
<name>A0AAV3NNT3_LITER</name>
<sequence length="119" mass="13365">MLVDTDSSADILYLSTYEKLGLNRNMLQPMHTLLTGFIGHSVSGHPDSSYNGLIGQPILTALRAIVSPLHLKSKFPTAEGIGEISANQKKVECGIKHRFLPWERNRRKRRSAIEKIILR</sequence>
<dbReference type="EMBL" id="BAABME010000196">
    <property type="protein sequence ID" value="GAA0140578.1"/>
    <property type="molecule type" value="Genomic_DNA"/>
</dbReference>
<evidence type="ECO:0000313" key="2">
    <source>
        <dbReference type="Proteomes" id="UP001454036"/>
    </source>
</evidence>
<evidence type="ECO:0000313" key="1">
    <source>
        <dbReference type="EMBL" id="GAA0140578.1"/>
    </source>
</evidence>
<keyword evidence="2" id="KW-1185">Reference proteome</keyword>
<organism evidence="1 2">
    <name type="scientific">Lithospermum erythrorhizon</name>
    <name type="common">Purple gromwell</name>
    <name type="synonym">Lithospermum officinale var. erythrorhizon</name>
    <dbReference type="NCBI Taxonomy" id="34254"/>
    <lineage>
        <taxon>Eukaryota</taxon>
        <taxon>Viridiplantae</taxon>
        <taxon>Streptophyta</taxon>
        <taxon>Embryophyta</taxon>
        <taxon>Tracheophyta</taxon>
        <taxon>Spermatophyta</taxon>
        <taxon>Magnoliopsida</taxon>
        <taxon>eudicotyledons</taxon>
        <taxon>Gunneridae</taxon>
        <taxon>Pentapetalae</taxon>
        <taxon>asterids</taxon>
        <taxon>lamiids</taxon>
        <taxon>Boraginales</taxon>
        <taxon>Boraginaceae</taxon>
        <taxon>Boraginoideae</taxon>
        <taxon>Lithospermeae</taxon>
        <taxon>Lithospermum</taxon>
    </lineage>
</organism>
<gene>
    <name evidence="1" type="ORF">LIER_01894</name>
</gene>
<dbReference type="AlphaFoldDB" id="A0AAV3NNT3"/>
<comment type="caution">
    <text evidence="1">The sequence shown here is derived from an EMBL/GenBank/DDBJ whole genome shotgun (WGS) entry which is preliminary data.</text>
</comment>
<dbReference type="PANTHER" id="PTHR33240">
    <property type="entry name" value="OS08G0508500 PROTEIN"/>
    <property type="match status" value="1"/>
</dbReference>
<dbReference type="PANTHER" id="PTHR33240:SF15">
    <property type="entry name" value="GAG-PRO-LIKE PROTEIN"/>
    <property type="match status" value="1"/>
</dbReference>
<proteinExistence type="predicted"/>
<dbReference type="Proteomes" id="UP001454036">
    <property type="component" value="Unassembled WGS sequence"/>
</dbReference>
<reference evidence="1 2" key="1">
    <citation type="submission" date="2024-01" db="EMBL/GenBank/DDBJ databases">
        <title>The complete chloroplast genome sequence of Lithospermum erythrorhizon: insights into the phylogenetic relationship among Boraginaceae species and the maternal lineages of purple gromwells.</title>
        <authorList>
            <person name="Okada T."/>
            <person name="Watanabe K."/>
        </authorList>
    </citation>
    <scope>NUCLEOTIDE SEQUENCE [LARGE SCALE GENOMIC DNA]</scope>
</reference>